<dbReference type="InterPro" id="IPR024752">
    <property type="entry name" value="Myb/SANT-like_dom"/>
</dbReference>
<accession>A0ABQ8EB29</accession>
<dbReference type="PANTHER" id="PTHR46929:SF33">
    <property type="entry name" value="L10-INTERACTING MYB DOMAIN-CONTAINING PROTEIN-LIKE ISOFORM X1"/>
    <property type="match status" value="1"/>
</dbReference>
<dbReference type="Proteomes" id="UP000824890">
    <property type="component" value="Unassembled WGS sequence"/>
</dbReference>
<dbReference type="PANTHER" id="PTHR46929">
    <property type="entry name" value="EXPRESSED PROTEIN"/>
    <property type="match status" value="1"/>
</dbReference>
<sequence>PIKRYKPIKVSELVADKRITSATKRTILCPDNLIPKSSPISLSLRRSSLTGAEMSTPGESDNERLRTVWTPEMDQYFIELMLEQVKRGNRFDDHLFSKRAWKLMSSAFTARFKFPYGKDVLKNRHKTLRNLFRSVKSLLREDGFSWDERTQMVVADNCVWDVYLKGHPHSRSFRIKSIPFYKDLCLIYSDGMSEHKAPENITEGDDNRLCESAKGSGISRCRTTWHPPMDRYFIGLMLEQARSGNQIEGAFRKQAWTDMVKLFNAKFDSSFTVDVLKNRYKTLRRQYNAIKSLLRSDGFGWDDERHMVTADDNVWQDYIKAHRDARQFMTRPIPYYKDLCVVCGDSEETDDCFVATDWFDPEAEFHEGTTDLSSSGEEQDINSLFCEPKNKRDHQNGTSPVKLKKPRVDETKAMGIEDAVEAIQALPDMDEELILDACDLLEDDLKAKTFLALNVKLRKKWLLRKLRPHSIPFYKDLCLIYSDGMSEHKAPENITEGDDNRLCESAKGSGISRCRTTWHPPMDRYFIGLMLEQARSGNQIEGAFRKQAWTDMVKLFNAKFDSSFTVDVLKNRYKTLRRQYNAIKSLLRSDGFGWDDERHMVTADDNVWQDYIKVAHRDARQFMTRPIPYYKDLCVVCGDSEETDDCFVATDWFDPEAEFHEGTTDLSSSGEEQDINSLFCEPKNKRDHQNGTSPVKLKKPRVDETKAMGIEDAVEAIQALPDMDEELILDACDLLEDDLKAKTFLALNVKLRKKWLLRKLRPHVLRPRASAGLVTLDIGGAICAN</sequence>
<feature type="domain" description="Myb/SANT-like" evidence="1">
    <location>
        <begin position="224"/>
        <end position="318"/>
    </location>
</feature>
<feature type="non-terminal residue" evidence="2">
    <location>
        <position position="1"/>
    </location>
</feature>
<proteinExistence type="predicted"/>
<keyword evidence="3" id="KW-1185">Reference proteome</keyword>
<name>A0ABQ8EB29_BRANA</name>
<evidence type="ECO:0000259" key="1">
    <source>
        <dbReference type="Pfam" id="PF12776"/>
    </source>
</evidence>
<comment type="caution">
    <text evidence="2">The sequence shown here is derived from an EMBL/GenBank/DDBJ whole genome shotgun (WGS) entry which is preliminary data.</text>
</comment>
<protein>
    <recommendedName>
        <fullName evidence="1">Myb/SANT-like domain-containing protein</fullName>
    </recommendedName>
</protein>
<reference evidence="2 3" key="1">
    <citation type="submission" date="2021-05" db="EMBL/GenBank/DDBJ databases">
        <title>Genome Assembly of Synthetic Allotetraploid Brassica napus Reveals Homoeologous Exchanges between Subgenomes.</title>
        <authorList>
            <person name="Davis J.T."/>
        </authorList>
    </citation>
    <scope>NUCLEOTIDE SEQUENCE [LARGE SCALE GENOMIC DNA]</scope>
    <source>
        <strain evidence="3">cv. Da-Ae</strain>
        <tissue evidence="2">Seedling</tissue>
    </source>
</reference>
<gene>
    <name evidence="2" type="ORF">HID58_006310</name>
</gene>
<evidence type="ECO:0000313" key="2">
    <source>
        <dbReference type="EMBL" id="KAH0938849.1"/>
    </source>
</evidence>
<dbReference type="EMBL" id="JAGKQM010000002">
    <property type="protein sequence ID" value="KAH0938849.1"/>
    <property type="molecule type" value="Genomic_DNA"/>
</dbReference>
<evidence type="ECO:0000313" key="3">
    <source>
        <dbReference type="Proteomes" id="UP000824890"/>
    </source>
</evidence>
<feature type="domain" description="Myb/SANT-like" evidence="1">
    <location>
        <begin position="69"/>
        <end position="163"/>
    </location>
</feature>
<feature type="domain" description="Myb/SANT-like" evidence="1">
    <location>
        <begin position="517"/>
        <end position="611"/>
    </location>
</feature>
<organism evidence="2 3">
    <name type="scientific">Brassica napus</name>
    <name type="common">Rape</name>
    <dbReference type="NCBI Taxonomy" id="3708"/>
    <lineage>
        <taxon>Eukaryota</taxon>
        <taxon>Viridiplantae</taxon>
        <taxon>Streptophyta</taxon>
        <taxon>Embryophyta</taxon>
        <taxon>Tracheophyta</taxon>
        <taxon>Spermatophyta</taxon>
        <taxon>Magnoliopsida</taxon>
        <taxon>eudicotyledons</taxon>
        <taxon>Gunneridae</taxon>
        <taxon>Pentapetalae</taxon>
        <taxon>rosids</taxon>
        <taxon>malvids</taxon>
        <taxon>Brassicales</taxon>
        <taxon>Brassicaceae</taxon>
        <taxon>Brassiceae</taxon>
        <taxon>Brassica</taxon>
    </lineage>
</organism>
<dbReference type="Pfam" id="PF12776">
    <property type="entry name" value="Myb_DNA-bind_3"/>
    <property type="match status" value="3"/>
</dbReference>